<name>A0A4R6TSE7_9BACI</name>
<dbReference type="SUPFAM" id="SSF55781">
    <property type="entry name" value="GAF domain-like"/>
    <property type="match status" value="1"/>
</dbReference>
<dbReference type="InterPro" id="IPR036390">
    <property type="entry name" value="WH_DNA-bd_sf"/>
</dbReference>
<evidence type="ECO:0000256" key="3">
    <source>
        <dbReference type="ARBA" id="ARBA00023163"/>
    </source>
</evidence>
<reference evidence="6 7" key="1">
    <citation type="submission" date="2019-03" db="EMBL/GenBank/DDBJ databases">
        <title>Genomic Encyclopedia of Type Strains, Phase IV (KMG-IV): sequencing the most valuable type-strain genomes for metagenomic binning, comparative biology and taxonomic classification.</title>
        <authorList>
            <person name="Goeker M."/>
        </authorList>
    </citation>
    <scope>NUCLEOTIDE SEQUENCE [LARGE SCALE GENOMIC DNA]</scope>
    <source>
        <strain evidence="6 7">DSM 28697</strain>
    </source>
</reference>
<dbReference type="GO" id="GO:0003700">
    <property type="term" value="F:DNA-binding transcription factor activity"/>
    <property type="evidence" value="ECO:0007669"/>
    <property type="project" value="TreeGrafter"/>
</dbReference>
<evidence type="ECO:0000256" key="2">
    <source>
        <dbReference type="ARBA" id="ARBA00023125"/>
    </source>
</evidence>
<dbReference type="EMBL" id="SNYJ01000017">
    <property type="protein sequence ID" value="TDQ36540.1"/>
    <property type="molecule type" value="Genomic_DNA"/>
</dbReference>
<evidence type="ECO:0000313" key="7">
    <source>
        <dbReference type="Proteomes" id="UP000295632"/>
    </source>
</evidence>
<organism evidence="6 7">
    <name type="scientific">Aureibacillus halotolerans</name>
    <dbReference type="NCBI Taxonomy" id="1508390"/>
    <lineage>
        <taxon>Bacteria</taxon>
        <taxon>Bacillati</taxon>
        <taxon>Bacillota</taxon>
        <taxon>Bacilli</taxon>
        <taxon>Bacillales</taxon>
        <taxon>Bacillaceae</taxon>
        <taxon>Aureibacillus</taxon>
    </lineage>
</organism>
<dbReference type="PANTHER" id="PTHR30136">
    <property type="entry name" value="HELIX-TURN-HELIX TRANSCRIPTIONAL REGULATOR, ICLR FAMILY"/>
    <property type="match status" value="1"/>
</dbReference>
<feature type="domain" description="IclR-ED" evidence="5">
    <location>
        <begin position="65"/>
        <end position="246"/>
    </location>
</feature>
<dbReference type="SMART" id="SM00346">
    <property type="entry name" value="HTH_ICLR"/>
    <property type="match status" value="1"/>
</dbReference>
<dbReference type="PROSITE" id="PS51078">
    <property type="entry name" value="ICLR_ED"/>
    <property type="match status" value="1"/>
</dbReference>
<sequence>MLKTLDQSLKILKMFTKEKPSWGARELATKLELPQANVYRMLETFEKNRFLRKDQKTKQYALGVAAWELGIIVYDQLNLADLLRPTYQKLLDKTGESVFLTALDGNEGVTMDAVEPENKVKFSVSIGSRAPLYVGASYRSILAFLPEQNIENVLNGPLHSYTEITKNDKALLLKDLEQTKSRGWSISYGEYTPDVIAIAAPVFYENSIVGSVTLSGPNYRMSEEAVASHLPFVLDAAKETMDIMTSYRLDLRNYFTIPKEHFSKR</sequence>
<keyword evidence="3" id="KW-0804">Transcription</keyword>
<dbReference type="PROSITE" id="PS51077">
    <property type="entry name" value="HTH_ICLR"/>
    <property type="match status" value="1"/>
</dbReference>
<dbReference type="PANTHER" id="PTHR30136:SF24">
    <property type="entry name" value="HTH-TYPE TRANSCRIPTIONAL REPRESSOR ALLR"/>
    <property type="match status" value="1"/>
</dbReference>
<evidence type="ECO:0000259" key="4">
    <source>
        <dbReference type="PROSITE" id="PS51077"/>
    </source>
</evidence>
<dbReference type="Pfam" id="PF09339">
    <property type="entry name" value="HTH_IclR"/>
    <property type="match status" value="1"/>
</dbReference>
<dbReference type="SUPFAM" id="SSF46785">
    <property type="entry name" value="Winged helix' DNA-binding domain"/>
    <property type="match status" value="1"/>
</dbReference>
<protein>
    <submittedName>
        <fullName evidence="6">IclR family transcriptional regulator</fullName>
    </submittedName>
</protein>
<proteinExistence type="predicted"/>
<dbReference type="InterPro" id="IPR029016">
    <property type="entry name" value="GAF-like_dom_sf"/>
</dbReference>
<gene>
    <name evidence="6" type="ORF">EV213_1174</name>
</gene>
<dbReference type="InterPro" id="IPR005471">
    <property type="entry name" value="Tscrpt_reg_IclR_N"/>
</dbReference>
<dbReference type="InterPro" id="IPR014757">
    <property type="entry name" value="Tscrpt_reg_IclR_C"/>
</dbReference>
<dbReference type="Gene3D" id="3.30.450.40">
    <property type="match status" value="1"/>
</dbReference>
<dbReference type="Gene3D" id="1.10.10.10">
    <property type="entry name" value="Winged helix-like DNA-binding domain superfamily/Winged helix DNA-binding domain"/>
    <property type="match status" value="1"/>
</dbReference>
<dbReference type="RefSeq" id="WP_133581582.1">
    <property type="nucleotide sequence ID" value="NZ_SNYJ01000017.1"/>
</dbReference>
<feature type="domain" description="HTH iclR-type" evidence="4">
    <location>
        <begin position="2"/>
        <end position="64"/>
    </location>
</feature>
<keyword evidence="1" id="KW-0805">Transcription regulation</keyword>
<comment type="caution">
    <text evidence="6">The sequence shown here is derived from an EMBL/GenBank/DDBJ whole genome shotgun (WGS) entry which is preliminary data.</text>
</comment>
<evidence type="ECO:0000256" key="1">
    <source>
        <dbReference type="ARBA" id="ARBA00023015"/>
    </source>
</evidence>
<dbReference type="Pfam" id="PF01614">
    <property type="entry name" value="IclR_C"/>
    <property type="match status" value="1"/>
</dbReference>
<evidence type="ECO:0000259" key="5">
    <source>
        <dbReference type="PROSITE" id="PS51078"/>
    </source>
</evidence>
<dbReference type="AlphaFoldDB" id="A0A4R6TSE7"/>
<dbReference type="InterPro" id="IPR036388">
    <property type="entry name" value="WH-like_DNA-bd_sf"/>
</dbReference>
<dbReference type="GO" id="GO:0003677">
    <property type="term" value="F:DNA binding"/>
    <property type="evidence" value="ECO:0007669"/>
    <property type="project" value="UniProtKB-KW"/>
</dbReference>
<accession>A0A4R6TSE7</accession>
<keyword evidence="2" id="KW-0238">DNA-binding</keyword>
<evidence type="ECO:0000313" key="6">
    <source>
        <dbReference type="EMBL" id="TDQ36540.1"/>
    </source>
</evidence>
<dbReference type="OrthoDB" id="9791752at2"/>
<dbReference type="GO" id="GO:0045892">
    <property type="term" value="P:negative regulation of DNA-templated transcription"/>
    <property type="evidence" value="ECO:0007669"/>
    <property type="project" value="TreeGrafter"/>
</dbReference>
<keyword evidence="7" id="KW-1185">Reference proteome</keyword>
<dbReference type="InterPro" id="IPR050707">
    <property type="entry name" value="HTH_MetabolicPath_Reg"/>
</dbReference>
<dbReference type="Proteomes" id="UP000295632">
    <property type="component" value="Unassembled WGS sequence"/>
</dbReference>